<feature type="compositionally biased region" description="Low complexity" evidence="1">
    <location>
        <begin position="431"/>
        <end position="446"/>
    </location>
</feature>
<proteinExistence type="predicted"/>
<keyword evidence="3" id="KW-1185">Reference proteome</keyword>
<dbReference type="AlphaFoldDB" id="A0A6A6FCH6"/>
<feature type="region of interest" description="Disordered" evidence="1">
    <location>
        <begin position="425"/>
        <end position="452"/>
    </location>
</feature>
<feature type="compositionally biased region" description="Low complexity" evidence="1">
    <location>
        <begin position="211"/>
        <end position="221"/>
    </location>
</feature>
<accession>A0A6A6FCH6</accession>
<sequence length="452" mass="49344">MPRRLFPRIVGEDADNYLLTTTNYETCKEESVKWAPKHMVEHHLVPAWNILRSAAAQYLLPAQMQLYTPYLGVDRVELHCFQGALMMYIDINPPGVAMMREVRKVQKCEVWSIPPFVSGPRPRTREVLGATVTPPSLPTLAPALPSALASASSPTHRTAMANPYGTTPPRPVATPYYPPSVSPEKKLQGKLSPYHHPRPQHPDGKLECEKSSLSTTTGPSTTPSPPEELAYQTPTCGAWSPPGVPLTRPINLHCSEQTESGLDHDDGFYCDGIWHDNMELGFISCKVCTGTATLQAINEGHQDIIEHGAGLAVCTGCAEADLASEWGKVGCSCLEEKCNRCYLHAVEDMKVFFEAILPSTNYGELCCKCYRPVNGIVEASRSAERTFGRLRRGPKQAARQILFDLWSVDNGSIAASLQSAAVKPTPIRRGSPATCTATSSPSSRASSDNELL</sequence>
<reference evidence="2" key="1">
    <citation type="journal article" date="2020" name="Stud. Mycol.">
        <title>101 Dothideomycetes genomes: a test case for predicting lifestyles and emergence of pathogens.</title>
        <authorList>
            <person name="Haridas S."/>
            <person name="Albert R."/>
            <person name="Binder M."/>
            <person name="Bloem J."/>
            <person name="Labutti K."/>
            <person name="Salamov A."/>
            <person name="Andreopoulos B."/>
            <person name="Baker S."/>
            <person name="Barry K."/>
            <person name="Bills G."/>
            <person name="Bluhm B."/>
            <person name="Cannon C."/>
            <person name="Castanera R."/>
            <person name="Culley D."/>
            <person name="Daum C."/>
            <person name="Ezra D."/>
            <person name="Gonzalez J."/>
            <person name="Henrissat B."/>
            <person name="Kuo A."/>
            <person name="Liang C."/>
            <person name="Lipzen A."/>
            <person name="Lutzoni F."/>
            <person name="Magnuson J."/>
            <person name="Mondo S."/>
            <person name="Nolan M."/>
            <person name="Ohm R."/>
            <person name="Pangilinan J."/>
            <person name="Park H.-J."/>
            <person name="Ramirez L."/>
            <person name="Alfaro M."/>
            <person name="Sun H."/>
            <person name="Tritt A."/>
            <person name="Yoshinaga Y."/>
            <person name="Zwiers L.-H."/>
            <person name="Turgeon B."/>
            <person name="Goodwin S."/>
            <person name="Spatafora J."/>
            <person name="Crous P."/>
            <person name="Grigoriev I."/>
        </authorList>
    </citation>
    <scope>NUCLEOTIDE SEQUENCE</scope>
    <source>
        <strain evidence="2">SCOH1-5</strain>
    </source>
</reference>
<name>A0A6A6FCH6_9PEZI</name>
<feature type="compositionally biased region" description="Basic and acidic residues" evidence="1">
    <location>
        <begin position="200"/>
        <end position="210"/>
    </location>
</feature>
<gene>
    <name evidence="2" type="ORF">CERZMDRAFT_85696</name>
</gene>
<dbReference type="OrthoDB" id="3628228at2759"/>
<dbReference type="EMBL" id="ML992678">
    <property type="protein sequence ID" value="KAF2211150.1"/>
    <property type="molecule type" value="Genomic_DNA"/>
</dbReference>
<evidence type="ECO:0000313" key="2">
    <source>
        <dbReference type="EMBL" id="KAF2211150.1"/>
    </source>
</evidence>
<feature type="region of interest" description="Disordered" evidence="1">
    <location>
        <begin position="148"/>
        <end position="230"/>
    </location>
</feature>
<evidence type="ECO:0000256" key="1">
    <source>
        <dbReference type="SAM" id="MobiDB-lite"/>
    </source>
</evidence>
<feature type="compositionally biased region" description="Pro residues" evidence="1">
    <location>
        <begin position="166"/>
        <end position="181"/>
    </location>
</feature>
<organism evidence="2 3">
    <name type="scientific">Cercospora zeae-maydis SCOH1-5</name>
    <dbReference type="NCBI Taxonomy" id="717836"/>
    <lineage>
        <taxon>Eukaryota</taxon>
        <taxon>Fungi</taxon>
        <taxon>Dikarya</taxon>
        <taxon>Ascomycota</taxon>
        <taxon>Pezizomycotina</taxon>
        <taxon>Dothideomycetes</taxon>
        <taxon>Dothideomycetidae</taxon>
        <taxon>Mycosphaerellales</taxon>
        <taxon>Mycosphaerellaceae</taxon>
        <taxon>Cercospora</taxon>
    </lineage>
</organism>
<evidence type="ECO:0000313" key="3">
    <source>
        <dbReference type="Proteomes" id="UP000799539"/>
    </source>
</evidence>
<protein>
    <submittedName>
        <fullName evidence="2">Uncharacterized protein</fullName>
    </submittedName>
</protein>
<dbReference type="Proteomes" id="UP000799539">
    <property type="component" value="Unassembled WGS sequence"/>
</dbReference>